<dbReference type="AlphaFoldDB" id="A0A6A9UP44"/>
<dbReference type="PANTHER" id="PTHR43606">
    <property type="entry name" value="PHOSPHATASE, PUTATIVE (AFU_ORTHOLOGUE AFUA_6G08710)-RELATED"/>
    <property type="match status" value="1"/>
</dbReference>
<keyword evidence="4" id="KW-1185">Reference proteome</keyword>
<protein>
    <submittedName>
        <fullName evidence="3">Alkaline phosphatase</fullName>
    </submittedName>
</protein>
<gene>
    <name evidence="3" type="ORF">GC722_01140</name>
</gene>
<evidence type="ECO:0000259" key="2">
    <source>
        <dbReference type="Pfam" id="PF16655"/>
    </source>
</evidence>
<dbReference type="RefSeq" id="WP_156607236.1">
    <property type="nucleotide sequence ID" value="NZ_WPCU01000003.1"/>
</dbReference>
<dbReference type="InterPro" id="IPR018946">
    <property type="entry name" value="PhoD-like_MPP"/>
</dbReference>
<dbReference type="CDD" id="cd07389">
    <property type="entry name" value="MPP_PhoD"/>
    <property type="match status" value="1"/>
</dbReference>
<dbReference type="Gene3D" id="3.60.21.70">
    <property type="entry name" value="PhoD-like phosphatase"/>
    <property type="match status" value="1"/>
</dbReference>
<evidence type="ECO:0000313" key="4">
    <source>
        <dbReference type="Proteomes" id="UP000435304"/>
    </source>
</evidence>
<dbReference type="InterPro" id="IPR052900">
    <property type="entry name" value="Phospholipid_Metab_Enz"/>
</dbReference>
<feature type="domain" description="PhoD-like phosphatase metallophosphatase" evidence="1">
    <location>
        <begin position="168"/>
        <end position="502"/>
    </location>
</feature>
<dbReference type="EMBL" id="WPCU01000003">
    <property type="protein sequence ID" value="MVA74646.1"/>
    <property type="molecule type" value="Genomic_DNA"/>
</dbReference>
<reference evidence="3 4" key="1">
    <citation type="submission" date="2019-12" db="EMBL/GenBank/DDBJ databases">
        <title>Auraticoccus cholistani sp. nov., an actinomycete isolated from soil of Cholistan desert.</title>
        <authorList>
            <person name="Cheema M.T."/>
        </authorList>
    </citation>
    <scope>NUCLEOTIDE SEQUENCE [LARGE SCALE GENOMIC DNA]</scope>
    <source>
        <strain evidence="3 4">F435</strain>
    </source>
</reference>
<dbReference type="Pfam" id="PF16655">
    <property type="entry name" value="PhoD_N"/>
    <property type="match status" value="1"/>
</dbReference>
<dbReference type="PROSITE" id="PS51318">
    <property type="entry name" value="TAT"/>
    <property type="match status" value="1"/>
</dbReference>
<dbReference type="Gene3D" id="2.60.40.380">
    <property type="entry name" value="Purple acid phosphatase-like, N-terminal"/>
    <property type="match status" value="1"/>
</dbReference>
<dbReference type="InterPro" id="IPR003961">
    <property type="entry name" value="FN3_dom"/>
</dbReference>
<proteinExistence type="predicted"/>
<organism evidence="3 4">
    <name type="scientific">Auraticoccus cholistanensis</name>
    <dbReference type="NCBI Taxonomy" id="2656650"/>
    <lineage>
        <taxon>Bacteria</taxon>
        <taxon>Bacillati</taxon>
        <taxon>Actinomycetota</taxon>
        <taxon>Actinomycetes</taxon>
        <taxon>Propionibacteriales</taxon>
        <taxon>Propionibacteriaceae</taxon>
        <taxon>Auraticoccus</taxon>
    </lineage>
</organism>
<dbReference type="Pfam" id="PF09423">
    <property type="entry name" value="PhoD"/>
    <property type="match status" value="1"/>
</dbReference>
<name>A0A6A9UP44_9ACTN</name>
<feature type="domain" description="Phospholipase D N-terminal" evidence="2">
    <location>
        <begin position="57"/>
        <end position="153"/>
    </location>
</feature>
<comment type="caution">
    <text evidence="3">The sequence shown here is derived from an EMBL/GenBank/DDBJ whole genome shotgun (WGS) entry which is preliminary data.</text>
</comment>
<evidence type="ECO:0000259" key="1">
    <source>
        <dbReference type="Pfam" id="PF09423"/>
    </source>
</evidence>
<evidence type="ECO:0000313" key="3">
    <source>
        <dbReference type="EMBL" id="MVA74646.1"/>
    </source>
</evidence>
<dbReference type="PANTHER" id="PTHR43606:SF2">
    <property type="entry name" value="ALKALINE PHOSPHATASE FAMILY PROTEIN (AFU_ORTHOLOGUE AFUA_5G03860)"/>
    <property type="match status" value="1"/>
</dbReference>
<dbReference type="InterPro" id="IPR038607">
    <property type="entry name" value="PhoD-like_sf"/>
</dbReference>
<dbReference type="InterPro" id="IPR006311">
    <property type="entry name" value="TAT_signal"/>
</dbReference>
<accession>A0A6A9UP44</accession>
<dbReference type="Proteomes" id="UP000435304">
    <property type="component" value="Unassembled WGS sequence"/>
</dbReference>
<dbReference type="InterPro" id="IPR029052">
    <property type="entry name" value="Metallo-depent_PP-like"/>
</dbReference>
<sequence>MTTTSPAGSALPAINRRGLLGLTAATGLGLGTLSLPASARDRRPTVGPKLASGLFTLGVGSGDPWPDGFTLWTRLAPEPLALDGSGGMPATSVEVEWEVATDPAMQRVVRRGTTRATPEGGHSVHVDVTGLQPGREYWYRFRANGELTEPGRSVTAPAEGASVDAFTFAFASCQNYPEGYYTAFGDMATQDLSLVVHLGDYIYEGAGTQNNLGRAHTSRAETFTLADYRLRYAQYHTDPDLQAAHAHAPWVVAPDDHEVENNWAGDISQRDTEPDQDPAVFRQRRAAAFQAYWENLPLRRSSMPSGSDMQVYRRLQFGDLMQLDVLDTRRYRDDQIEAPAEYAEGRFAPRRTMLGRRQEGWLLNGFSTSEARWNVLGNQVFCFEADHTAGEGETYSNDTWDNYAAARDRLFRGVRERGIENFVMVTGDAHRSTAADLKLEFGDESSPTVGTEFLGTSITSGGNGSDDDALGVTWMAENPHMKFHNKQRGYQLCHLDQDAMVCEYRVVDRVTVPDAPVRTRARVHVEAGRAGIADVESVSTTPV</sequence>
<dbReference type="CDD" id="cd00063">
    <property type="entry name" value="FN3"/>
    <property type="match status" value="1"/>
</dbReference>
<dbReference type="InterPro" id="IPR032093">
    <property type="entry name" value="PhoD_N"/>
</dbReference>
<dbReference type="SUPFAM" id="SSF56300">
    <property type="entry name" value="Metallo-dependent phosphatases"/>
    <property type="match status" value="1"/>
</dbReference>